<feature type="compositionally biased region" description="Basic and acidic residues" evidence="1">
    <location>
        <begin position="63"/>
        <end position="75"/>
    </location>
</feature>
<feature type="region of interest" description="Disordered" evidence="1">
    <location>
        <begin position="55"/>
        <end position="167"/>
    </location>
</feature>
<dbReference type="AlphaFoldDB" id="A0A4Z1BQ61"/>
<feature type="compositionally biased region" description="Low complexity" evidence="1">
    <location>
        <begin position="115"/>
        <end position="130"/>
    </location>
</feature>
<evidence type="ECO:0000313" key="2">
    <source>
        <dbReference type="EMBL" id="TGN42777.1"/>
    </source>
</evidence>
<dbReference type="OrthoDB" id="9811127at2"/>
<protein>
    <submittedName>
        <fullName evidence="2">DUF2934 domain-containing protein</fullName>
    </submittedName>
</protein>
<evidence type="ECO:0000256" key="1">
    <source>
        <dbReference type="SAM" id="MobiDB-lite"/>
    </source>
</evidence>
<organism evidence="2 3">
    <name type="scientific">Paracoccus liaowanqingii</name>
    <dbReference type="NCBI Taxonomy" id="2560053"/>
    <lineage>
        <taxon>Bacteria</taxon>
        <taxon>Pseudomonadati</taxon>
        <taxon>Pseudomonadota</taxon>
        <taxon>Alphaproteobacteria</taxon>
        <taxon>Rhodobacterales</taxon>
        <taxon>Paracoccaceae</taxon>
        <taxon>Paracoccus</taxon>
    </lineage>
</organism>
<comment type="caution">
    <text evidence="2">The sequence shown here is derived from an EMBL/GenBank/DDBJ whole genome shotgun (WGS) entry which is preliminary data.</text>
</comment>
<reference evidence="2 3" key="1">
    <citation type="submission" date="2019-03" db="EMBL/GenBank/DDBJ databases">
        <authorList>
            <person name="Li J."/>
        </authorList>
    </citation>
    <scope>NUCLEOTIDE SEQUENCE [LARGE SCALE GENOMIC DNA]</scope>
    <source>
        <strain evidence="2 3">3058</strain>
    </source>
</reference>
<proteinExistence type="predicted"/>
<dbReference type="Pfam" id="PF11154">
    <property type="entry name" value="DUF2934"/>
    <property type="match status" value="1"/>
</dbReference>
<feature type="compositionally biased region" description="Low complexity" evidence="1">
    <location>
        <begin position="77"/>
        <end position="87"/>
    </location>
</feature>
<gene>
    <name evidence="2" type="ORF">E4L95_20955</name>
</gene>
<feature type="compositionally biased region" description="Basic and acidic residues" evidence="1">
    <location>
        <begin position="140"/>
        <end position="149"/>
    </location>
</feature>
<accession>A0A4Z1BQ61</accession>
<evidence type="ECO:0000313" key="3">
    <source>
        <dbReference type="Proteomes" id="UP000297972"/>
    </source>
</evidence>
<keyword evidence="3" id="KW-1185">Reference proteome</keyword>
<name>A0A4Z1BQ61_9RHOB</name>
<dbReference type="InterPro" id="IPR021327">
    <property type="entry name" value="DUF2934"/>
</dbReference>
<dbReference type="EMBL" id="SRPG01000371">
    <property type="protein sequence ID" value="TGN42777.1"/>
    <property type="molecule type" value="Genomic_DNA"/>
</dbReference>
<dbReference type="Proteomes" id="UP000297972">
    <property type="component" value="Unassembled WGS sequence"/>
</dbReference>
<sequence length="167" mass="18519">MSPWHAELQIFNERRYYPAVWAEKTEWLLWQRWSFIMDDERTQKVRDRAHALWEQAGRPQGQDAEHWSQVKREIAAEGDAGASAPAAKVRGWGRKATTTGSEVAEAPKARRGRPPKAAAEAATEPSADAPKATRGRKPKAVAEEGDVPKAKRGRKPKVVAEGTDAAE</sequence>